<dbReference type="PANTHER" id="PTHR21310:SF37">
    <property type="entry name" value="AMINOGLYCOSIDE PHOSPHOTRANSFERASE DOMAIN-CONTAINING PROTEIN"/>
    <property type="match status" value="1"/>
</dbReference>
<dbReference type="OrthoDB" id="5412996at2759"/>
<protein>
    <submittedName>
        <fullName evidence="2">Phosphotransferase enzyme family protein</fullName>
    </submittedName>
</protein>
<gene>
    <name evidence="2" type="ORF">F53441_8429</name>
</gene>
<dbReference type="Gene3D" id="3.90.1200.10">
    <property type="match status" value="1"/>
</dbReference>
<dbReference type="InterPro" id="IPR011009">
    <property type="entry name" value="Kinase-like_dom_sf"/>
</dbReference>
<dbReference type="EMBL" id="JAADJG010000359">
    <property type="protein sequence ID" value="KAF4448113.1"/>
    <property type="molecule type" value="Genomic_DNA"/>
</dbReference>
<evidence type="ECO:0000259" key="1">
    <source>
        <dbReference type="Pfam" id="PF01636"/>
    </source>
</evidence>
<feature type="domain" description="Aminoglycoside phosphotransferase" evidence="1">
    <location>
        <begin position="82"/>
        <end position="302"/>
    </location>
</feature>
<dbReference type="Proteomes" id="UP000605986">
    <property type="component" value="Unassembled WGS sequence"/>
</dbReference>
<accession>A0A8H4NWJ6</accession>
<keyword evidence="3" id="KW-1185">Reference proteome</keyword>
<sequence>MGYFDEIAEKIGDDQWDEWKKRVLEASGEIASFVAHRGSGGDSKFVNWFEGSFNFCLRVTFQNSEPDSIIRFPGPGHTTFRDEKVTNEVNVIKFLHEQTNIPIPRLLSWGLTKDSPHHFGPFIISEFGDGVHLSDILKDPAYKRHLYLNPNIDGRLLENAFEQMSDILLQLHQFDFPAIGAISKDESSNTWSVARRPLTYSMNELATTAFYPVEDFATSPFTSTSDYFRYLSRQHITHLRAQRNLSASREEAREQYIVRHLFALLIDKYTTDDHGPFKLFCDDLRPQNILVDPKTMRINAVLNLEFTNTMPSQYASEPPWWLLLAGPDSYLIRGRTMEDFQAAYEPFLELFLKAMQRVESANGLQHHASLSRLMREGWSTKRFWFNYAARKPFDVEDIFNSFLNDDSKGIECLDDETRGALEAFVQTKVEQLKAYDEECKLLL</sequence>
<keyword evidence="2" id="KW-0808">Transferase</keyword>
<dbReference type="InterPro" id="IPR002575">
    <property type="entry name" value="Aminoglycoside_PTrfase"/>
</dbReference>
<evidence type="ECO:0000313" key="3">
    <source>
        <dbReference type="Proteomes" id="UP000605986"/>
    </source>
</evidence>
<proteinExistence type="predicted"/>
<reference evidence="2" key="1">
    <citation type="submission" date="2020-01" db="EMBL/GenBank/DDBJ databases">
        <title>Identification and distribution of gene clusters putatively required for synthesis of sphingolipid metabolism inhibitors in phylogenetically diverse species of the filamentous fungus Fusarium.</title>
        <authorList>
            <person name="Kim H.-S."/>
            <person name="Busman M."/>
            <person name="Brown D.W."/>
            <person name="Divon H."/>
            <person name="Uhlig S."/>
            <person name="Proctor R.H."/>
        </authorList>
    </citation>
    <scope>NUCLEOTIDE SEQUENCE</scope>
    <source>
        <strain evidence="2">NRRL 53441</strain>
    </source>
</reference>
<name>A0A8H4NWJ6_9HYPO</name>
<dbReference type="AlphaFoldDB" id="A0A8H4NWJ6"/>
<dbReference type="PANTHER" id="PTHR21310">
    <property type="entry name" value="AMINOGLYCOSIDE PHOSPHOTRANSFERASE-RELATED-RELATED"/>
    <property type="match status" value="1"/>
</dbReference>
<dbReference type="GO" id="GO:0016740">
    <property type="term" value="F:transferase activity"/>
    <property type="evidence" value="ECO:0007669"/>
    <property type="project" value="UniProtKB-KW"/>
</dbReference>
<dbReference type="Pfam" id="PF01636">
    <property type="entry name" value="APH"/>
    <property type="match status" value="1"/>
</dbReference>
<organism evidence="2 3">
    <name type="scientific">Fusarium austroafricanum</name>
    <dbReference type="NCBI Taxonomy" id="2364996"/>
    <lineage>
        <taxon>Eukaryota</taxon>
        <taxon>Fungi</taxon>
        <taxon>Dikarya</taxon>
        <taxon>Ascomycota</taxon>
        <taxon>Pezizomycotina</taxon>
        <taxon>Sordariomycetes</taxon>
        <taxon>Hypocreomycetidae</taxon>
        <taxon>Hypocreales</taxon>
        <taxon>Nectriaceae</taxon>
        <taxon>Fusarium</taxon>
        <taxon>Fusarium concolor species complex</taxon>
    </lineage>
</organism>
<evidence type="ECO:0000313" key="2">
    <source>
        <dbReference type="EMBL" id="KAF4448113.1"/>
    </source>
</evidence>
<comment type="caution">
    <text evidence="2">The sequence shown here is derived from an EMBL/GenBank/DDBJ whole genome shotgun (WGS) entry which is preliminary data.</text>
</comment>
<dbReference type="SUPFAM" id="SSF56112">
    <property type="entry name" value="Protein kinase-like (PK-like)"/>
    <property type="match status" value="1"/>
</dbReference>
<dbReference type="InterPro" id="IPR051678">
    <property type="entry name" value="AGP_Transferase"/>
</dbReference>